<feature type="transmembrane region" description="Helical" evidence="1">
    <location>
        <begin position="20"/>
        <end position="36"/>
    </location>
</feature>
<feature type="transmembrane region" description="Helical" evidence="1">
    <location>
        <begin position="146"/>
        <end position="163"/>
    </location>
</feature>
<dbReference type="EMBL" id="QGGY01000010">
    <property type="protein sequence ID" value="PWJ74077.1"/>
    <property type="molecule type" value="Genomic_DNA"/>
</dbReference>
<evidence type="ECO:0008006" key="4">
    <source>
        <dbReference type="Google" id="ProtNLM"/>
    </source>
</evidence>
<dbReference type="RefSeq" id="WP_109747415.1">
    <property type="nucleotide sequence ID" value="NZ_JANKBI010000009.1"/>
</dbReference>
<reference evidence="2 3" key="1">
    <citation type="submission" date="2018-05" db="EMBL/GenBank/DDBJ databases">
        <authorList>
            <person name="Goeker M."/>
            <person name="Huntemann M."/>
            <person name="Clum A."/>
            <person name="Pillay M."/>
            <person name="Palaniappan K."/>
            <person name="Varghese N."/>
            <person name="Mikhailova N."/>
            <person name="Stamatis D."/>
            <person name="Reddy T."/>
            <person name="Daum C."/>
            <person name="Shapiro N."/>
            <person name="Ivanova N."/>
            <person name="Kyrpides N."/>
            <person name="Woyke T."/>
        </authorList>
    </citation>
    <scope>NUCLEOTIDE SEQUENCE [LARGE SCALE GENOMIC DNA]</scope>
    <source>
        <strain evidence="2 3">DSM 26524</strain>
    </source>
</reference>
<organism evidence="2 3">
    <name type="scientific">Murimonas intestini</name>
    <dbReference type="NCBI Taxonomy" id="1337051"/>
    <lineage>
        <taxon>Bacteria</taxon>
        <taxon>Bacillati</taxon>
        <taxon>Bacillota</taxon>
        <taxon>Clostridia</taxon>
        <taxon>Lachnospirales</taxon>
        <taxon>Lachnospiraceae</taxon>
        <taxon>Murimonas</taxon>
    </lineage>
</organism>
<name>A0AB73T1M0_9FIRM</name>
<dbReference type="AlphaFoldDB" id="A0AB73T1M0"/>
<evidence type="ECO:0000313" key="3">
    <source>
        <dbReference type="Proteomes" id="UP000245412"/>
    </source>
</evidence>
<keyword evidence="1" id="KW-0472">Membrane</keyword>
<dbReference type="Proteomes" id="UP000245412">
    <property type="component" value="Unassembled WGS sequence"/>
</dbReference>
<evidence type="ECO:0000313" key="2">
    <source>
        <dbReference type="EMBL" id="PWJ74077.1"/>
    </source>
</evidence>
<keyword evidence="1" id="KW-1133">Transmembrane helix</keyword>
<evidence type="ECO:0000256" key="1">
    <source>
        <dbReference type="SAM" id="Phobius"/>
    </source>
</evidence>
<gene>
    <name evidence="2" type="ORF">C7383_110117</name>
</gene>
<feature type="transmembrane region" description="Helical" evidence="1">
    <location>
        <begin position="91"/>
        <end position="109"/>
    </location>
</feature>
<feature type="transmembrane region" description="Helical" evidence="1">
    <location>
        <begin position="121"/>
        <end position="140"/>
    </location>
</feature>
<feature type="transmembrane region" description="Helical" evidence="1">
    <location>
        <begin position="184"/>
        <end position="203"/>
    </location>
</feature>
<keyword evidence="3" id="KW-1185">Reference proteome</keyword>
<protein>
    <recommendedName>
        <fullName evidence="4">ABC transporter permease</fullName>
    </recommendedName>
</protein>
<sequence length="205" mass="22776">METCVEIGKVNLKYHLSRHLLIAAAFLVMSPLLISVRNLEPAQTAQSLEMYAALIGIILLVPIFLPDQDKNIRDLTAAKYTPALKVQMVRLAESFIFLVLLLGAFTLYLKTGGCEFPVLEMYAGVLSEAFFLGGLGIAAYGLSDNVIIGYMIPIVYYATNFSGDKYLKNFYLFSMMQDRYEPKIWLACAGVVLICAGLGVRQIKR</sequence>
<keyword evidence="1" id="KW-0812">Transmembrane</keyword>
<proteinExistence type="predicted"/>
<feature type="transmembrane region" description="Helical" evidence="1">
    <location>
        <begin position="48"/>
        <end position="65"/>
    </location>
</feature>
<accession>A0AB73T1M0</accession>
<comment type="caution">
    <text evidence="2">The sequence shown here is derived from an EMBL/GenBank/DDBJ whole genome shotgun (WGS) entry which is preliminary data.</text>
</comment>